<dbReference type="RefSeq" id="WP_245731319.1">
    <property type="nucleotide sequence ID" value="NZ_FOCI01000004.1"/>
</dbReference>
<dbReference type="Gene3D" id="3.30.450.40">
    <property type="match status" value="1"/>
</dbReference>
<dbReference type="Pfam" id="PF01614">
    <property type="entry name" value="IclR_C"/>
    <property type="match status" value="1"/>
</dbReference>
<evidence type="ECO:0000256" key="2">
    <source>
        <dbReference type="ARBA" id="ARBA00023125"/>
    </source>
</evidence>
<dbReference type="InterPro" id="IPR029016">
    <property type="entry name" value="GAF-like_dom_sf"/>
</dbReference>
<dbReference type="InterPro" id="IPR005471">
    <property type="entry name" value="Tscrpt_reg_IclR_N"/>
</dbReference>
<dbReference type="SMART" id="SM00346">
    <property type="entry name" value="HTH_ICLR"/>
    <property type="match status" value="1"/>
</dbReference>
<dbReference type="PROSITE" id="PS51077">
    <property type="entry name" value="HTH_ICLR"/>
    <property type="match status" value="1"/>
</dbReference>
<dbReference type="InterPro" id="IPR014757">
    <property type="entry name" value="Tscrpt_reg_IclR_C"/>
</dbReference>
<evidence type="ECO:0000256" key="3">
    <source>
        <dbReference type="ARBA" id="ARBA00023163"/>
    </source>
</evidence>
<dbReference type="Proteomes" id="UP000199585">
    <property type="component" value="Unassembled WGS sequence"/>
</dbReference>
<keyword evidence="1" id="KW-0805">Transcription regulation</keyword>
<dbReference type="STRING" id="245187.SAMN04488003_10432"/>
<keyword evidence="2" id="KW-0238">DNA-binding</keyword>
<dbReference type="GO" id="GO:0003677">
    <property type="term" value="F:DNA binding"/>
    <property type="evidence" value="ECO:0007669"/>
    <property type="project" value="UniProtKB-KW"/>
</dbReference>
<accession>A0A1H8AVW0</accession>
<gene>
    <name evidence="6" type="ORF">SAMN04488003_10432</name>
</gene>
<evidence type="ECO:0000256" key="1">
    <source>
        <dbReference type="ARBA" id="ARBA00023015"/>
    </source>
</evidence>
<dbReference type="Pfam" id="PF09339">
    <property type="entry name" value="HTH_IclR"/>
    <property type="match status" value="1"/>
</dbReference>
<dbReference type="InterPro" id="IPR050707">
    <property type="entry name" value="HTH_MetabolicPath_Reg"/>
</dbReference>
<dbReference type="AlphaFoldDB" id="A0A1H8AVW0"/>
<dbReference type="PROSITE" id="PS51078">
    <property type="entry name" value="ICLR_ED"/>
    <property type="match status" value="1"/>
</dbReference>
<keyword evidence="7" id="KW-1185">Reference proteome</keyword>
<keyword evidence="3" id="KW-0804">Transcription</keyword>
<evidence type="ECO:0000313" key="6">
    <source>
        <dbReference type="EMBL" id="SEM73939.1"/>
    </source>
</evidence>
<evidence type="ECO:0000259" key="5">
    <source>
        <dbReference type="PROSITE" id="PS51078"/>
    </source>
</evidence>
<dbReference type="Gene3D" id="1.10.10.10">
    <property type="entry name" value="Winged helix-like DNA-binding domain superfamily/Winged helix DNA-binding domain"/>
    <property type="match status" value="1"/>
</dbReference>
<evidence type="ECO:0000259" key="4">
    <source>
        <dbReference type="PROSITE" id="PS51077"/>
    </source>
</evidence>
<dbReference type="SUPFAM" id="SSF46785">
    <property type="entry name" value="Winged helix' DNA-binding domain"/>
    <property type="match status" value="1"/>
</dbReference>
<dbReference type="GO" id="GO:0003700">
    <property type="term" value="F:DNA-binding transcription factor activity"/>
    <property type="evidence" value="ECO:0007669"/>
    <property type="project" value="TreeGrafter"/>
</dbReference>
<feature type="domain" description="IclR-ED" evidence="5">
    <location>
        <begin position="80"/>
        <end position="263"/>
    </location>
</feature>
<evidence type="ECO:0000313" key="7">
    <source>
        <dbReference type="Proteomes" id="UP000199585"/>
    </source>
</evidence>
<organism evidence="6 7">
    <name type="scientific">Loktanella fryxellensis</name>
    <dbReference type="NCBI Taxonomy" id="245187"/>
    <lineage>
        <taxon>Bacteria</taxon>
        <taxon>Pseudomonadati</taxon>
        <taxon>Pseudomonadota</taxon>
        <taxon>Alphaproteobacteria</taxon>
        <taxon>Rhodobacterales</taxon>
        <taxon>Roseobacteraceae</taxon>
        <taxon>Loktanella</taxon>
    </lineage>
</organism>
<dbReference type="EMBL" id="FOCI01000004">
    <property type="protein sequence ID" value="SEM73939.1"/>
    <property type="molecule type" value="Genomic_DNA"/>
</dbReference>
<dbReference type="SUPFAM" id="SSF55781">
    <property type="entry name" value="GAF domain-like"/>
    <property type="match status" value="1"/>
</dbReference>
<reference evidence="6 7" key="1">
    <citation type="submission" date="2016-10" db="EMBL/GenBank/DDBJ databases">
        <authorList>
            <person name="de Groot N.N."/>
        </authorList>
    </citation>
    <scope>NUCLEOTIDE SEQUENCE [LARGE SCALE GENOMIC DNA]</scope>
    <source>
        <strain evidence="6 7">DSM 16213</strain>
    </source>
</reference>
<dbReference type="PANTHER" id="PTHR30136">
    <property type="entry name" value="HELIX-TURN-HELIX TRANSCRIPTIONAL REGULATOR, ICLR FAMILY"/>
    <property type="match status" value="1"/>
</dbReference>
<name>A0A1H8AVW0_9RHOB</name>
<dbReference type="InterPro" id="IPR036390">
    <property type="entry name" value="WH_DNA-bd_sf"/>
</dbReference>
<feature type="domain" description="HTH iclR-type" evidence="4">
    <location>
        <begin position="17"/>
        <end position="79"/>
    </location>
</feature>
<protein>
    <submittedName>
        <fullName evidence="6">Transcriptional regulator, IclR family</fullName>
    </submittedName>
</protein>
<dbReference type="PANTHER" id="PTHR30136:SF24">
    <property type="entry name" value="HTH-TYPE TRANSCRIPTIONAL REPRESSOR ALLR"/>
    <property type="match status" value="1"/>
</dbReference>
<proteinExistence type="predicted"/>
<sequence>MADTASIAAPDRTAVFDGTVGKALDVLDQVAGFGRPVRFSDVLAASAYPKPTLYRLLQTLVSQNMLAYDPDHQTYAPGARLVRLAHAAWAQSSLVQVASPHLVRLSQATQETVHLAQLDHAQVLYLAKRNAARPVEMFSQAGKVGPAYCTGVGKAMLACLPDAEAEAIIAQQSFHRFQPGTLTTPAALRRELAEIRGRGYAFDREEHEAGIICIAAPILTPAGRVLGAVSVTSTTARTDLDGLAGIAPQVCAAARAIASEAANWSFPDAAPRQPNTTGGTRP</sequence>
<dbReference type="GO" id="GO:0045892">
    <property type="term" value="P:negative regulation of DNA-templated transcription"/>
    <property type="evidence" value="ECO:0007669"/>
    <property type="project" value="TreeGrafter"/>
</dbReference>
<dbReference type="InterPro" id="IPR036388">
    <property type="entry name" value="WH-like_DNA-bd_sf"/>
</dbReference>